<sequence>MTKHPSAPSKQLPGGAELLFVPKSHPPNSSVTEAKRTHIPRAPRSSLHPNHTLLLPLSWPAVQRKSSQPLRSTATPLAARSTATQLSGPSTCRHSLLLARFALYRRWHLHSYALDLPFDLRTASDPLLSLVSVVWRAPPIPTFAPPCPAAP</sequence>
<dbReference type="AlphaFoldDB" id="A0A5C3EY85"/>
<evidence type="ECO:0000313" key="3">
    <source>
        <dbReference type="Proteomes" id="UP000323386"/>
    </source>
</evidence>
<proteinExistence type="predicted"/>
<keyword evidence="3" id="KW-1185">Reference proteome</keyword>
<dbReference type="EMBL" id="OOIP01000003">
    <property type="protein sequence ID" value="SPO36011.1"/>
    <property type="molecule type" value="Genomic_DNA"/>
</dbReference>
<organism evidence="2 3">
    <name type="scientific">Pseudozyma flocculosa</name>
    <dbReference type="NCBI Taxonomy" id="84751"/>
    <lineage>
        <taxon>Eukaryota</taxon>
        <taxon>Fungi</taxon>
        <taxon>Dikarya</taxon>
        <taxon>Basidiomycota</taxon>
        <taxon>Ustilaginomycotina</taxon>
        <taxon>Ustilaginomycetes</taxon>
        <taxon>Ustilaginales</taxon>
        <taxon>Ustilaginaceae</taxon>
        <taxon>Pseudozyma</taxon>
    </lineage>
</organism>
<reference evidence="2 3" key="1">
    <citation type="submission" date="2018-03" db="EMBL/GenBank/DDBJ databases">
        <authorList>
            <person name="Guldener U."/>
        </authorList>
    </citation>
    <scope>NUCLEOTIDE SEQUENCE [LARGE SCALE GENOMIC DNA]</scope>
    <source>
        <strain evidence="2 3">DAOM196992</strain>
    </source>
</reference>
<feature type="region of interest" description="Disordered" evidence="1">
    <location>
        <begin position="1"/>
        <end position="50"/>
    </location>
</feature>
<name>A0A5C3EY85_9BASI</name>
<evidence type="ECO:0000313" key="2">
    <source>
        <dbReference type="EMBL" id="SPO36011.1"/>
    </source>
</evidence>
<gene>
    <name evidence="2" type="ORF">PSFLO_01482</name>
</gene>
<accession>A0A5C3EY85</accession>
<protein>
    <submittedName>
        <fullName evidence="2">Uncharacterized protein</fullName>
    </submittedName>
</protein>
<evidence type="ECO:0000256" key="1">
    <source>
        <dbReference type="SAM" id="MobiDB-lite"/>
    </source>
</evidence>
<dbReference type="Proteomes" id="UP000323386">
    <property type="component" value="Unassembled WGS sequence"/>
</dbReference>